<evidence type="ECO:0000256" key="2">
    <source>
        <dbReference type="ARBA" id="ARBA00022759"/>
    </source>
</evidence>
<keyword evidence="3" id="KW-0378">Hydrolase</keyword>
<accession>A0A162GU42</accession>
<dbReference type="GO" id="GO:0004527">
    <property type="term" value="F:exonuclease activity"/>
    <property type="evidence" value="ECO:0007669"/>
    <property type="project" value="UniProtKB-KW"/>
</dbReference>
<dbReference type="Proteomes" id="UP000201861">
    <property type="component" value="Segment"/>
</dbReference>
<dbReference type="Pfam" id="PF01771">
    <property type="entry name" value="Viral_alk_exo"/>
    <property type="match status" value="1"/>
</dbReference>
<keyword evidence="2" id="KW-0255">Endonuclease</keyword>
<evidence type="ECO:0000256" key="1">
    <source>
        <dbReference type="ARBA" id="ARBA00022722"/>
    </source>
</evidence>
<dbReference type="OrthoDB" id="9306at10239"/>
<reference evidence="5" key="1">
    <citation type="submission" date="2017-04" db="EMBL/GenBank/DDBJ databases">
        <title>Complete genome sequence of Urbanus proteus nucleopolyhedrovirus (UrprNPV).</title>
        <authorList>
            <person name="Santos E.R."/>
            <person name="Melo F.L."/>
            <person name="Sosa-Gomez D.R."/>
            <person name="Ribeiro B.M."/>
            <person name="Ardisson-Araujo D.M.P."/>
        </authorList>
    </citation>
    <scope>NUCLEOTIDE SEQUENCE [LARGE SCALE GENOMIC DNA]</scope>
    <source>
        <strain evidence="5">Southern Brazil</strain>
    </source>
</reference>
<evidence type="ECO:0000313" key="5">
    <source>
        <dbReference type="EMBL" id="AKR17319.1"/>
    </source>
</evidence>
<keyword evidence="6" id="KW-1185">Reference proteome</keyword>
<keyword evidence="1" id="KW-0540">Nuclease</keyword>
<gene>
    <name evidence="5" type="primary">alk-exo</name>
</gene>
<dbReference type="PANTHER" id="PTHR46609:SF8">
    <property type="entry name" value="YQAJ VIRAL RECOMBINASE DOMAIN-CONTAINING PROTEIN"/>
    <property type="match status" value="1"/>
</dbReference>
<evidence type="ECO:0000256" key="3">
    <source>
        <dbReference type="ARBA" id="ARBA00022801"/>
    </source>
</evidence>
<organism evidence="5 6">
    <name type="scientific">Urbanus proteus nucleopolyhedrovirus</name>
    <dbReference type="NCBI Taxonomy" id="1675866"/>
    <lineage>
        <taxon>Viruses</taxon>
        <taxon>Viruses incertae sedis</taxon>
        <taxon>Naldaviricetes</taxon>
        <taxon>Lefavirales</taxon>
        <taxon>Baculoviridae</taxon>
        <taxon>Alphabaculovirus</taxon>
        <taxon>Alphabaculovirus urprotei</taxon>
    </lineage>
</organism>
<dbReference type="Gene3D" id="3.90.320.10">
    <property type="match status" value="1"/>
</dbReference>
<protein>
    <submittedName>
        <fullName evidence="5">ALK-EXO</fullName>
    </submittedName>
</protein>
<dbReference type="InterPro" id="IPR011604">
    <property type="entry name" value="PDDEXK-like_dom_sf"/>
</dbReference>
<dbReference type="SUPFAM" id="SSF52980">
    <property type="entry name" value="Restriction endonuclease-like"/>
    <property type="match status" value="1"/>
</dbReference>
<dbReference type="InterPro" id="IPR051703">
    <property type="entry name" value="NF-kappa-B_Signaling_Reg"/>
</dbReference>
<sequence length="422" mass="49459">MNQDIHMFYENCKNENDDINEDHKRYLEKFYYANFVSNLTNINQRVSKSDIETVERITRGQCTNKLWEMLRLNRHTASGGKNVQNTLPESAAMTFGIVQENCMKHETSLFDLLKSCVENELICKIKHVQLECGMFLSSMGLYSASPDAYFVTDSDAIIPIEIKCPYTYHSKSVQDIRDEMKSRKSRYRIKHTAYSVNKTGDPLYIVEKKDPHYRQIQRQIYVLNAQVAVYIVKFKNSYVAHLVYRDQEFFDAELKKELAVLKTFVDQNRNKDYLYKQSYRIKTFDNASLTSIDKSTILTLTKLGMYHNYGVIECVFCNQTVDSTTENWQIVYDAHEKCKKNPRNIITLVNAYPQYADYNKRFETLLAAVDDKRDAAYAARCGLFYNFEHEQFVMFCCGWCDMKLFNAHHNECDYAMMLNNAT</sequence>
<dbReference type="RefSeq" id="YP_009250080.1">
    <property type="nucleotide sequence ID" value="NC_029997.2"/>
</dbReference>
<dbReference type="GO" id="GO:0004519">
    <property type="term" value="F:endonuclease activity"/>
    <property type="evidence" value="ECO:0007669"/>
    <property type="project" value="UniProtKB-KW"/>
</dbReference>
<keyword evidence="4" id="KW-0269">Exonuclease</keyword>
<dbReference type="KEGG" id="vg:27429926"/>
<proteinExistence type="predicted"/>
<dbReference type="EMBL" id="KR011717">
    <property type="protein sequence ID" value="AKR17319.1"/>
    <property type="molecule type" value="Genomic_DNA"/>
</dbReference>
<evidence type="ECO:0000313" key="6">
    <source>
        <dbReference type="Proteomes" id="UP000201861"/>
    </source>
</evidence>
<dbReference type="InterPro" id="IPR034720">
    <property type="entry name" value="Viral_alk_exo"/>
</dbReference>
<dbReference type="InterPro" id="IPR011335">
    <property type="entry name" value="Restrct_endonuc-II-like"/>
</dbReference>
<name>A0A162GU42_9ABAC</name>
<evidence type="ECO:0000256" key="4">
    <source>
        <dbReference type="ARBA" id="ARBA00022839"/>
    </source>
</evidence>
<dbReference type="GeneID" id="27429926"/>
<dbReference type="PANTHER" id="PTHR46609">
    <property type="entry name" value="EXONUCLEASE, PHAGE-TYPE/RECB, C-TERMINAL DOMAIN-CONTAINING PROTEIN"/>
    <property type="match status" value="1"/>
</dbReference>